<reference evidence="3" key="2">
    <citation type="submission" date="2023-11" db="EMBL/GenBank/DDBJ databases">
        <title>MicrobeMod: A computational toolkit for identifying prokaryotic methylation and restriction-modification with nanopore sequencing.</title>
        <authorList>
            <person name="Crits-Christoph A."/>
            <person name="Kang S.C."/>
            <person name="Lee H."/>
            <person name="Ostrov N."/>
        </authorList>
    </citation>
    <scope>NUCLEOTIDE SEQUENCE</scope>
    <source>
        <strain evidence="3">ATCC 51242</strain>
    </source>
</reference>
<evidence type="ECO:0000313" key="3">
    <source>
        <dbReference type="EMBL" id="MDX5892523.1"/>
    </source>
</evidence>
<name>A0A023X771_RUBRA</name>
<evidence type="ECO:0000256" key="1">
    <source>
        <dbReference type="SAM" id="MobiDB-lite"/>
    </source>
</evidence>
<evidence type="ECO:0000313" key="2">
    <source>
        <dbReference type="EMBL" id="AHY47885.1"/>
    </source>
</evidence>
<dbReference type="STRING" id="42256.RradSPS_2602"/>
<accession>A0A023X771</accession>
<dbReference type="Proteomes" id="UP001281130">
    <property type="component" value="Unassembled WGS sequence"/>
</dbReference>
<dbReference type="EMBL" id="CP007514">
    <property type="protein sequence ID" value="AHY47885.1"/>
    <property type="molecule type" value="Genomic_DNA"/>
</dbReference>
<proteinExistence type="predicted"/>
<dbReference type="Proteomes" id="UP000025229">
    <property type="component" value="Chromosome"/>
</dbReference>
<evidence type="ECO:0000313" key="4">
    <source>
        <dbReference type="Proteomes" id="UP000025229"/>
    </source>
</evidence>
<organism evidence="2 4">
    <name type="scientific">Rubrobacter radiotolerans</name>
    <name type="common">Arthrobacter radiotolerans</name>
    <dbReference type="NCBI Taxonomy" id="42256"/>
    <lineage>
        <taxon>Bacteria</taxon>
        <taxon>Bacillati</taxon>
        <taxon>Actinomycetota</taxon>
        <taxon>Rubrobacteria</taxon>
        <taxon>Rubrobacterales</taxon>
        <taxon>Rubrobacteraceae</taxon>
        <taxon>Rubrobacter</taxon>
    </lineage>
</organism>
<keyword evidence="4" id="KW-1185">Reference proteome</keyword>
<feature type="compositionally biased region" description="Basic and acidic residues" evidence="1">
    <location>
        <begin position="135"/>
        <end position="148"/>
    </location>
</feature>
<dbReference type="KEGG" id="rrd:RradSPS_2602"/>
<reference evidence="2 4" key="1">
    <citation type="submission" date="2014-03" db="EMBL/GenBank/DDBJ databases">
        <title>Complete genome sequence of the Radio-Resistant Rubrobacter radiotolerans RSPS-4.</title>
        <authorList>
            <person name="Egas C.C."/>
            <person name="Barroso C.C."/>
            <person name="Froufe H.J.C."/>
            <person name="Pacheco J.J."/>
            <person name="Albuquerque L.L."/>
            <person name="da Costa M.M.S."/>
        </authorList>
    </citation>
    <scope>NUCLEOTIDE SEQUENCE [LARGE SCALE GENOMIC DNA]</scope>
    <source>
        <strain evidence="2 4">RSPS-4</strain>
    </source>
</reference>
<dbReference type="RefSeq" id="WP_038683190.1">
    <property type="nucleotide sequence ID" value="NZ_CP007514.1"/>
</dbReference>
<dbReference type="EMBL" id="JAWXXX010000001">
    <property type="protein sequence ID" value="MDX5892523.1"/>
    <property type="molecule type" value="Genomic_DNA"/>
</dbReference>
<gene>
    <name evidence="2" type="ORF">RradSPS_2602</name>
    <name evidence="3" type="ORF">SIL72_00640</name>
</gene>
<dbReference type="AlphaFoldDB" id="A0A023X771"/>
<protein>
    <submittedName>
        <fullName evidence="2">Uncharacterized protein</fullName>
    </submittedName>
</protein>
<sequence>MIRTVLENESFLEDARRFLDNYASLERVFQDAAEEYFGRLRLSTRSDSSRVAALVVGLDAKTDRVEEMVEELEYSHERLATVEAVDALKDCIEELEKRQEDSRSGLERVEDKLDRLQALLESSIKDGPRATGSRKQGEVTDASRRKAR</sequence>
<dbReference type="HOGENOM" id="CLU_1757473_0_0_11"/>
<feature type="region of interest" description="Disordered" evidence="1">
    <location>
        <begin position="121"/>
        <end position="148"/>
    </location>
</feature>